<dbReference type="GO" id="GO:0045211">
    <property type="term" value="C:postsynaptic membrane"/>
    <property type="evidence" value="ECO:0007669"/>
    <property type="project" value="InterPro"/>
</dbReference>
<comment type="caution">
    <text evidence="11">Lacks conserved residue(s) required for the propagation of feature annotation.</text>
</comment>
<dbReference type="EMBL" id="CAJNOQ010000891">
    <property type="protein sequence ID" value="CAF0848727.1"/>
    <property type="molecule type" value="Genomic_DNA"/>
</dbReference>
<evidence type="ECO:0000256" key="11">
    <source>
        <dbReference type="RuleBase" id="RU000687"/>
    </source>
</evidence>
<evidence type="ECO:0000313" key="15">
    <source>
        <dbReference type="Proteomes" id="UP000663829"/>
    </source>
</evidence>
<keyword evidence="6 11" id="KW-0472">Membrane</keyword>
<keyword evidence="1 11" id="KW-0813">Transport</keyword>
<evidence type="ECO:0000256" key="6">
    <source>
        <dbReference type="ARBA" id="ARBA00023136"/>
    </source>
</evidence>
<keyword evidence="11" id="KW-1133">Transmembrane helix</keyword>
<feature type="transmembrane region" description="Helical" evidence="11">
    <location>
        <begin position="215"/>
        <end position="236"/>
    </location>
</feature>
<evidence type="ECO:0000259" key="12">
    <source>
        <dbReference type="Pfam" id="PF02931"/>
    </source>
</evidence>
<keyword evidence="15" id="KW-1185">Reference proteome</keyword>
<keyword evidence="3 11" id="KW-0812">Transmembrane</keyword>
<dbReference type="Pfam" id="PF02931">
    <property type="entry name" value="Neur_chan_LBD"/>
    <property type="match status" value="1"/>
</dbReference>
<evidence type="ECO:0000256" key="7">
    <source>
        <dbReference type="ARBA" id="ARBA00023170"/>
    </source>
</evidence>
<accession>A0A813VZN9</accession>
<reference evidence="13" key="1">
    <citation type="submission" date="2021-02" db="EMBL/GenBank/DDBJ databases">
        <authorList>
            <person name="Nowell W R."/>
        </authorList>
    </citation>
    <scope>NUCLEOTIDE SEQUENCE</scope>
</reference>
<evidence type="ECO:0000256" key="9">
    <source>
        <dbReference type="ARBA" id="ARBA00023303"/>
    </source>
</evidence>
<dbReference type="PRINTS" id="PR00252">
    <property type="entry name" value="NRIONCHANNEL"/>
</dbReference>
<dbReference type="PANTHER" id="PTHR18945">
    <property type="entry name" value="NEUROTRANSMITTER GATED ION CHANNEL"/>
    <property type="match status" value="1"/>
</dbReference>
<proteinExistence type="inferred from homology"/>
<dbReference type="GO" id="GO:0022848">
    <property type="term" value="F:acetylcholine-gated monoatomic cation-selective channel activity"/>
    <property type="evidence" value="ECO:0007669"/>
    <property type="project" value="InterPro"/>
</dbReference>
<comment type="similarity">
    <text evidence="11">Belongs to the ligand-gated ion channel (TC 1.A.9) family.</text>
</comment>
<evidence type="ECO:0000256" key="1">
    <source>
        <dbReference type="ARBA" id="ARBA00022448"/>
    </source>
</evidence>
<dbReference type="Proteomes" id="UP000663829">
    <property type="component" value="Unassembled WGS sequence"/>
</dbReference>
<dbReference type="InterPro" id="IPR006201">
    <property type="entry name" value="Neur_channel"/>
</dbReference>
<evidence type="ECO:0000256" key="8">
    <source>
        <dbReference type="ARBA" id="ARBA00023286"/>
    </source>
</evidence>
<dbReference type="InterPro" id="IPR002394">
    <property type="entry name" value="Nicotinic_acetylcholine_rcpt"/>
</dbReference>
<protein>
    <recommendedName>
        <fullName evidence="12">Neurotransmitter-gated ion-channel ligand-binding domain-containing protein</fullName>
    </recommendedName>
</protein>
<dbReference type="EMBL" id="CAJOBC010000891">
    <property type="protein sequence ID" value="CAF3636402.1"/>
    <property type="molecule type" value="Genomic_DNA"/>
</dbReference>
<dbReference type="Proteomes" id="UP000681722">
    <property type="component" value="Unassembled WGS sequence"/>
</dbReference>
<dbReference type="PRINTS" id="PR00254">
    <property type="entry name" value="NICOTINICR"/>
</dbReference>
<keyword evidence="9 11" id="KW-0407">Ion channel</keyword>
<gene>
    <name evidence="13" type="ORF">GPM918_LOCUS5957</name>
    <name evidence="14" type="ORF">SRO942_LOCUS5957</name>
</gene>
<keyword evidence="11" id="KW-0732">Signal</keyword>
<dbReference type="Gene3D" id="2.70.170.10">
    <property type="entry name" value="Neurotransmitter-gated ion-channel ligand-binding domain"/>
    <property type="match status" value="1"/>
</dbReference>
<keyword evidence="5 11" id="KW-0406">Ion transport</keyword>
<evidence type="ECO:0000313" key="13">
    <source>
        <dbReference type="EMBL" id="CAF0848727.1"/>
    </source>
</evidence>
<evidence type="ECO:0000256" key="2">
    <source>
        <dbReference type="ARBA" id="ARBA00022475"/>
    </source>
</evidence>
<sequence length="255" mass="30163">MRNVGIILFLFENYFILILTASHYEEKLIRTLLNEANYSKKVRPSSVVIIDFRLVFNQIINMIEKEQIMVSNVFVDQKWIDSRLMWNRSEYDNLTLLRIPASMLWYPDTFLYNTADNTGYLIPQESQNMVINNDGLVVWPMPLAHLRTRCRMGIRHFPFDEQSCEMLPDYAPNNEWKLLAVKQTIREQEFANWIEKDPFYEINFTVLIRRKPLQAIYNTVVPALMLTILTLVSFFIPFAQEMQIGKVIFDTQFVG</sequence>
<comment type="caution">
    <text evidence="13">The sequence shown here is derived from an EMBL/GenBank/DDBJ whole genome shotgun (WGS) entry which is preliminary data.</text>
</comment>
<evidence type="ECO:0000256" key="3">
    <source>
        <dbReference type="ARBA" id="ARBA00022692"/>
    </source>
</evidence>
<comment type="subcellular location">
    <subcellularLocation>
        <location evidence="10">Synaptic cell membrane</location>
        <topology evidence="10">Multi-pass membrane protein</topology>
    </subcellularLocation>
</comment>
<keyword evidence="7" id="KW-0675">Receptor</keyword>
<feature type="chain" id="PRO_5035952984" description="Neurotransmitter-gated ion-channel ligand-binding domain-containing protein" evidence="11">
    <location>
        <begin position="21"/>
        <end position="255"/>
    </location>
</feature>
<feature type="domain" description="Neurotransmitter-gated ion-channel ligand-binding" evidence="12">
    <location>
        <begin position="25"/>
        <end position="166"/>
    </location>
</feature>
<keyword evidence="4" id="KW-0770">Synapse</keyword>
<evidence type="ECO:0000256" key="10">
    <source>
        <dbReference type="ARBA" id="ARBA00034099"/>
    </source>
</evidence>
<keyword evidence="8" id="KW-1071">Ligand-gated ion channel</keyword>
<keyword evidence="2" id="KW-1003">Cell membrane</keyword>
<dbReference type="OrthoDB" id="9991800at2759"/>
<dbReference type="AlphaFoldDB" id="A0A813VZN9"/>
<dbReference type="InterPro" id="IPR018000">
    <property type="entry name" value="Neurotransmitter_ion_chnl_CS"/>
</dbReference>
<dbReference type="InterPro" id="IPR006202">
    <property type="entry name" value="Neur_chan_lig-bd"/>
</dbReference>
<evidence type="ECO:0000256" key="5">
    <source>
        <dbReference type="ARBA" id="ARBA00023065"/>
    </source>
</evidence>
<dbReference type="GO" id="GO:0004888">
    <property type="term" value="F:transmembrane signaling receptor activity"/>
    <property type="evidence" value="ECO:0007669"/>
    <property type="project" value="InterPro"/>
</dbReference>
<feature type="signal peptide" evidence="11">
    <location>
        <begin position="1"/>
        <end position="20"/>
    </location>
</feature>
<dbReference type="InterPro" id="IPR036734">
    <property type="entry name" value="Neur_chan_lig-bd_sf"/>
</dbReference>
<evidence type="ECO:0000313" key="14">
    <source>
        <dbReference type="EMBL" id="CAF3636402.1"/>
    </source>
</evidence>
<organism evidence="13 15">
    <name type="scientific">Didymodactylos carnosus</name>
    <dbReference type="NCBI Taxonomy" id="1234261"/>
    <lineage>
        <taxon>Eukaryota</taxon>
        <taxon>Metazoa</taxon>
        <taxon>Spiralia</taxon>
        <taxon>Gnathifera</taxon>
        <taxon>Rotifera</taxon>
        <taxon>Eurotatoria</taxon>
        <taxon>Bdelloidea</taxon>
        <taxon>Philodinida</taxon>
        <taxon>Philodinidae</taxon>
        <taxon>Didymodactylos</taxon>
    </lineage>
</organism>
<dbReference type="SUPFAM" id="SSF63712">
    <property type="entry name" value="Nicotinic receptor ligand binding domain-like"/>
    <property type="match status" value="1"/>
</dbReference>
<name>A0A813VZN9_9BILA</name>
<dbReference type="PROSITE" id="PS00236">
    <property type="entry name" value="NEUROTR_ION_CHANNEL"/>
    <property type="match status" value="1"/>
</dbReference>
<evidence type="ECO:0000256" key="4">
    <source>
        <dbReference type="ARBA" id="ARBA00023018"/>
    </source>
</evidence>